<sequence length="385" mass="42486">MGVHPFLVGPTPLRWPADLVVTELDRLIAAAPADGPGAADPHLWGQEVEHFLREVFPAGPVEEWPALWSSGWEQGHDRAVSGAGTRWLRELRSAVDTMPEPRSRPAYWTERRAGDLPRTRGTRESAAAVADAVADLEQAGYLVWAFGQACVDRPVAGVLGEDPAEAVHSALGRVGLWPIAVHHTSYTLDDLADVIEFLADQVRRPTRSYLHDYAGCGRHFDGFDAVRGVQVYRARINAVLRSSDLGVELGEHGRLVQTTPPGLGDLVTDALGGSSVHAADAAELAHAVARFRAREATELDRRHAVIALAGILERRRGLVSEHLLQKDAGALFTIANTYGIRHQKADQRIEYEPQLYLEWVFYLYLGVIHLTNRIVAEQQQEREEQ</sequence>
<protein>
    <submittedName>
        <fullName evidence="1">Uncharacterized protein</fullName>
    </submittedName>
</protein>
<gene>
    <name evidence="1" type="ORF">AB0A88_27855</name>
</gene>
<reference evidence="1 2" key="1">
    <citation type="submission" date="2024-06" db="EMBL/GenBank/DDBJ databases">
        <title>The Natural Products Discovery Center: Release of the First 8490 Sequenced Strains for Exploring Actinobacteria Biosynthetic Diversity.</title>
        <authorList>
            <person name="Kalkreuter E."/>
            <person name="Kautsar S.A."/>
            <person name="Yang D."/>
            <person name="Bader C.D."/>
            <person name="Teijaro C.N."/>
            <person name="Fluegel L."/>
            <person name="Davis C.M."/>
            <person name="Simpson J.R."/>
            <person name="Lauterbach L."/>
            <person name="Steele A.D."/>
            <person name="Gui C."/>
            <person name="Meng S."/>
            <person name="Li G."/>
            <person name="Viehrig K."/>
            <person name="Ye F."/>
            <person name="Su P."/>
            <person name="Kiefer A.F."/>
            <person name="Nichols A."/>
            <person name="Cepeda A.J."/>
            <person name="Yan W."/>
            <person name="Fan B."/>
            <person name="Jiang Y."/>
            <person name="Adhikari A."/>
            <person name="Zheng C.-J."/>
            <person name="Schuster L."/>
            <person name="Cowan T.M."/>
            <person name="Smanski M.J."/>
            <person name="Chevrette M.G."/>
            <person name="De Carvalho L.P.S."/>
            <person name="Shen B."/>
        </authorList>
    </citation>
    <scope>NUCLEOTIDE SEQUENCE [LARGE SCALE GENOMIC DNA]</scope>
    <source>
        <strain evidence="1 2">NPDC045974</strain>
    </source>
</reference>
<dbReference type="EMBL" id="JBEZAE010000022">
    <property type="protein sequence ID" value="MEU7073937.1"/>
    <property type="molecule type" value="Genomic_DNA"/>
</dbReference>
<proteinExistence type="predicted"/>
<keyword evidence="2" id="KW-1185">Reference proteome</keyword>
<organism evidence="1 2">
    <name type="scientific">Streptomyces narbonensis</name>
    <dbReference type="NCBI Taxonomy" id="67333"/>
    <lineage>
        <taxon>Bacteria</taxon>
        <taxon>Bacillati</taxon>
        <taxon>Actinomycetota</taxon>
        <taxon>Actinomycetes</taxon>
        <taxon>Kitasatosporales</taxon>
        <taxon>Streptomycetaceae</taxon>
        <taxon>Streptomyces</taxon>
    </lineage>
</organism>
<name>A0ABV3CGP2_9ACTN</name>
<evidence type="ECO:0000313" key="2">
    <source>
        <dbReference type="Proteomes" id="UP001551329"/>
    </source>
</evidence>
<dbReference type="Proteomes" id="UP001551329">
    <property type="component" value="Unassembled WGS sequence"/>
</dbReference>
<comment type="caution">
    <text evidence="1">The sequence shown here is derived from an EMBL/GenBank/DDBJ whole genome shotgun (WGS) entry which is preliminary data.</text>
</comment>
<evidence type="ECO:0000313" key="1">
    <source>
        <dbReference type="EMBL" id="MEU7073937.1"/>
    </source>
</evidence>
<accession>A0ABV3CGP2</accession>
<dbReference type="RefSeq" id="WP_358476936.1">
    <property type="nucleotide sequence ID" value="NZ_JBEZAE010000022.1"/>
</dbReference>